<proteinExistence type="predicted"/>
<dbReference type="AlphaFoldDB" id="A0A564YPL4"/>
<name>A0A564YPL4_HYMDI</name>
<reference evidence="1 2" key="1">
    <citation type="submission" date="2019-07" db="EMBL/GenBank/DDBJ databases">
        <authorList>
            <person name="Jastrzebski P J."/>
            <person name="Paukszto L."/>
            <person name="Jastrzebski P J."/>
        </authorList>
    </citation>
    <scope>NUCLEOTIDE SEQUENCE [LARGE SCALE GENOMIC DNA]</scope>
    <source>
        <strain evidence="1 2">WMS-il1</strain>
    </source>
</reference>
<protein>
    <submittedName>
        <fullName evidence="1">Uncharacterized protein</fullName>
    </submittedName>
</protein>
<gene>
    <name evidence="1" type="ORF">WMSIL1_LOCUS8308</name>
</gene>
<evidence type="ECO:0000313" key="2">
    <source>
        <dbReference type="Proteomes" id="UP000321570"/>
    </source>
</evidence>
<dbReference type="Proteomes" id="UP000321570">
    <property type="component" value="Unassembled WGS sequence"/>
</dbReference>
<organism evidence="1 2">
    <name type="scientific">Hymenolepis diminuta</name>
    <name type="common">Rat tapeworm</name>
    <dbReference type="NCBI Taxonomy" id="6216"/>
    <lineage>
        <taxon>Eukaryota</taxon>
        <taxon>Metazoa</taxon>
        <taxon>Spiralia</taxon>
        <taxon>Lophotrochozoa</taxon>
        <taxon>Platyhelminthes</taxon>
        <taxon>Cestoda</taxon>
        <taxon>Eucestoda</taxon>
        <taxon>Cyclophyllidea</taxon>
        <taxon>Hymenolepididae</taxon>
        <taxon>Hymenolepis</taxon>
    </lineage>
</organism>
<evidence type="ECO:0000313" key="1">
    <source>
        <dbReference type="EMBL" id="VUZ49110.1"/>
    </source>
</evidence>
<accession>A0A564YPL4</accession>
<dbReference type="EMBL" id="CABIJS010000322">
    <property type="protein sequence ID" value="VUZ49110.1"/>
    <property type="molecule type" value="Genomic_DNA"/>
</dbReference>
<keyword evidence="2" id="KW-1185">Reference proteome</keyword>
<sequence length="53" mass="6107">MIHNPYLPCPNASVDFSPFFYNRLASPKSIFEFMFSRVLTQATHIKLSLLSTQ</sequence>